<dbReference type="PANTHER" id="PTHR11019">
    <property type="entry name" value="HTH-TYPE TRANSCRIPTIONAL REGULATOR NIMR"/>
    <property type="match status" value="1"/>
</dbReference>
<name>A0A9X2VUD6_9PSEU</name>
<feature type="domain" description="HTH araC/xylS-type" evidence="8">
    <location>
        <begin position="158"/>
        <end position="255"/>
    </location>
</feature>
<evidence type="ECO:0000256" key="2">
    <source>
        <dbReference type="ARBA" id="ARBA00023015"/>
    </source>
</evidence>
<keyword evidence="2" id="KW-0805">Transcription regulation</keyword>
<keyword evidence="4" id="KW-0804">Transcription</keyword>
<dbReference type="SUPFAM" id="SSF46689">
    <property type="entry name" value="Homeodomain-like"/>
    <property type="match status" value="1"/>
</dbReference>
<feature type="region of interest" description="Disordered" evidence="7">
    <location>
        <begin position="265"/>
        <end position="289"/>
    </location>
</feature>
<dbReference type="Gene3D" id="2.60.120.10">
    <property type="entry name" value="Jelly Rolls"/>
    <property type="match status" value="1"/>
</dbReference>
<evidence type="ECO:0000259" key="8">
    <source>
        <dbReference type="PROSITE" id="PS01124"/>
    </source>
</evidence>
<dbReference type="InterPro" id="IPR011051">
    <property type="entry name" value="RmlC_Cupin_sf"/>
</dbReference>
<reference evidence="9" key="1">
    <citation type="submission" date="2022-08" db="EMBL/GenBank/DDBJ databases">
        <authorList>
            <person name="Tistechok S."/>
            <person name="Samborskyy M."/>
            <person name="Roman I."/>
        </authorList>
    </citation>
    <scope>NUCLEOTIDE SEQUENCE</scope>
    <source>
        <strain evidence="9">DSM 103496</strain>
    </source>
</reference>
<evidence type="ECO:0000256" key="1">
    <source>
        <dbReference type="ARBA" id="ARBA00022491"/>
    </source>
</evidence>
<dbReference type="PANTHER" id="PTHR11019:SF199">
    <property type="entry name" value="HTH-TYPE TRANSCRIPTIONAL REGULATOR NIMR"/>
    <property type="match status" value="1"/>
</dbReference>
<accession>A0A9X2VUD6</accession>
<organism evidence="9 10">
    <name type="scientific">Umezawaea endophytica</name>
    <dbReference type="NCBI Taxonomy" id="1654476"/>
    <lineage>
        <taxon>Bacteria</taxon>
        <taxon>Bacillati</taxon>
        <taxon>Actinomycetota</taxon>
        <taxon>Actinomycetes</taxon>
        <taxon>Pseudonocardiales</taxon>
        <taxon>Pseudonocardiaceae</taxon>
        <taxon>Umezawaea</taxon>
    </lineage>
</organism>
<evidence type="ECO:0000256" key="5">
    <source>
        <dbReference type="ARBA" id="ARBA00074140"/>
    </source>
</evidence>
<dbReference type="PROSITE" id="PS01124">
    <property type="entry name" value="HTH_ARAC_FAMILY_2"/>
    <property type="match status" value="1"/>
</dbReference>
<dbReference type="SUPFAM" id="SSF51182">
    <property type="entry name" value="RmlC-like cupins"/>
    <property type="match status" value="1"/>
</dbReference>
<evidence type="ECO:0000256" key="4">
    <source>
        <dbReference type="ARBA" id="ARBA00023163"/>
    </source>
</evidence>
<dbReference type="RefSeq" id="WP_259628615.1">
    <property type="nucleotide sequence ID" value="NZ_JANYMP010000029.1"/>
</dbReference>
<dbReference type="SMART" id="SM00342">
    <property type="entry name" value="HTH_ARAC"/>
    <property type="match status" value="1"/>
</dbReference>
<dbReference type="EMBL" id="JANYMP010000029">
    <property type="protein sequence ID" value="MCS7483156.1"/>
    <property type="molecule type" value="Genomic_DNA"/>
</dbReference>
<dbReference type="Proteomes" id="UP001141259">
    <property type="component" value="Unassembled WGS sequence"/>
</dbReference>
<dbReference type="InterPro" id="IPR014710">
    <property type="entry name" value="RmlC-like_jellyroll"/>
</dbReference>
<gene>
    <name evidence="9" type="ORF">NZH93_40465</name>
</gene>
<evidence type="ECO:0000313" key="10">
    <source>
        <dbReference type="Proteomes" id="UP001141259"/>
    </source>
</evidence>
<keyword evidence="10" id="KW-1185">Reference proteome</keyword>
<dbReference type="AlphaFoldDB" id="A0A9X2VUD6"/>
<keyword evidence="1" id="KW-0678">Repressor</keyword>
<dbReference type="Pfam" id="PF12833">
    <property type="entry name" value="HTH_18"/>
    <property type="match status" value="1"/>
</dbReference>
<dbReference type="FunFam" id="1.10.10.60:FF:000132">
    <property type="entry name" value="AraC family transcriptional regulator"/>
    <property type="match status" value="1"/>
</dbReference>
<dbReference type="Gene3D" id="1.10.10.60">
    <property type="entry name" value="Homeodomain-like"/>
    <property type="match status" value="1"/>
</dbReference>
<keyword evidence="3" id="KW-0238">DNA-binding</keyword>
<dbReference type="GO" id="GO:0003700">
    <property type="term" value="F:DNA-binding transcription factor activity"/>
    <property type="evidence" value="ECO:0007669"/>
    <property type="project" value="InterPro"/>
</dbReference>
<dbReference type="InterPro" id="IPR009057">
    <property type="entry name" value="Homeodomain-like_sf"/>
</dbReference>
<evidence type="ECO:0000256" key="6">
    <source>
        <dbReference type="ARBA" id="ARBA00079449"/>
    </source>
</evidence>
<dbReference type="GO" id="GO:0043565">
    <property type="term" value="F:sequence-specific DNA binding"/>
    <property type="evidence" value="ECO:0007669"/>
    <property type="project" value="InterPro"/>
</dbReference>
<comment type="caution">
    <text evidence="9">The sequence shown here is derived from an EMBL/GenBank/DDBJ whole genome shotgun (WGS) entry which is preliminary data.</text>
</comment>
<dbReference type="InterPro" id="IPR018060">
    <property type="entry name" value="HTH_AraC"/>
</dbReference>
<evidence type="ECO:0000256" key="3">
    <source>
        <dbReference type="ARBA" id="ARBA00023125"/>
    </source>
</evidence>
<proteinExistence type="predicted"/>
<evidence type="ECO:0000313" key="9">
    <source>
        <dbReference type="EMBL" id="MCS7483156.1"/>
    </source>
</evidence>
<protein>
    <recommendedName>
        <fullName evidence="5">HTH-type transcriptional regulator RipA</fullName>
    </recommendedName>
    <alternativeName>
        <fullName evidence="6">Repressor of iron proteins A</fullName>
    </alternativeName>
</protein>
<sequence length="289" mass="31783">MPKTRQPALPLGGLEVITLRRGAWLPDGYHLTPHRHTHGQLVYAAAGALATTTERGTWIAPANRVTWTPPGFDHSHRFYGRADVRVVAVPVRMCGELWGHPGVFAVSHLLREAILTLTGKPETRSGAHERLLSVMIDELTETVEQPLHLPEPHDDRLRAVTDLLHADPGRTATLAELGRAVGASERTLSRLFHTELGMSFHRWRTILRIHHALQHLTNGVSVTATAIACGWSNSSSLIEAFTDVIGQTPGRYQADHRKPCPSCHRARPEGCFNSPGDRRFPSASPAARA</sequence>
<evidence type="ECO:0000256" key="7">
    <source>
        <dbReference type="SAM" id="MobiDB-lite"/>
    </source>
</evidence>